<evidence type="ECO:0000256" key="1">
    <source>
        <dbReference type="SAM" id="SignalP"/>
    </source>
</evidence>
<name>A0AA41QQD9_9HYPH</name>
<dbReference type="RefSeq" id="WP_035036087.1">
    <property type="nucleotide sequence ID" value="NZ_CP068983.1"/>
</dbReference>
<dbReference type="Proteomes" id="UP001156140">
    <property type="component" value="Unassembled WGS sequence"/>
</dbReference>
<dbReference type="EMBL" id="JALAZD010000003">
    <property type="protein sequence ID" value="MCI0128884.1"/>
    <property type="molecule type" value="Genomic_DNA"/>
</dbReference>
<keyword evidence="1" id="KW-0732">Signal</keyword>
<proteinExistence type="predicted"/>
<organism evidence="2 3">
    <name type="scientific">Paradevosia shaoguanensis</name>
    <dbReference type="NCBI Taxonomy" id="1335043"/>
    <lineage>
        <taxon>Bacteria</taxon>
        <taxon>Pseudomonadati</taxon>
        <taxon>Pseudomonadota</taxon>
        <taxon>Alphaproteobacteria</taxon>
        <taxon>Hyphomicrobiales</taxon>
        <taxon>Devosiaceae</taxon>
        <taxon>Paradevosia</taxon>
    </lineage>
</organism>
<feature type="chain" id="PRO_5041366935" evidence="1">
    <location>
        <begin position="22"/>
        <end position="89"/>
    </location>
</feature>
<protein>
    <submittedName>
        <fullName evidence="2">Uncharacterized protein</fullName>
    </submittedName>
</protein>
<reference evidence="2" key="1">
    <citation type="submission" date="2022-03" db="EMBL/GenBank/DDBJ databases">
        <title>The complete genome sequence of a Methyloterrigena soli.</title>
        <authorList>
            <person name="Zi Z."/>
        </authorList>
    </citation>
    <scope>NUCLEOTIDE SEQUENCE</scope>
    <source>
        <strain evidence="2">M48</strain>
    </source>
</reference>
<comment type="caution">
    <text evidence="2">The sequence shown here is derived from an EMBL/GenBank/DDBJ whole genome shotgun (WGS) entry which is preliminary data.</text>
</comment>
<dbReference type="AlphaFoldDB" id="A0AA41QQD9"/>
<gene>
    <name evidence="2" type="ORF">ML536_18780</name>
</gene>
<feature type="signal peptide" evidence="1">
    <location>
        <begin position="1"/>
        <end position="21"/>
    </location>
</feature>
<sequence>MPNFKKAVAAIAFLSVGAVLATNVQAGQFRFNSGVEEKSIIIVGGKPAQGPQVKPDDIPQPQVNPRIKFQSKFLLNSLNPQPLPPKEIR</sequence>
<evidence type="ECO:0000313" key="3">
    <source>
        <dbReference type="Proteomes" id="UP001156140"/>
    </source>
</evidence>
<accession>A0AA41QQD9</accession>
<evidence type="ECO:0000313" key="2">
    <source>
        <dbReference type="EMBL" id="MCI0128884.1"/>
    </source>
</evidence>
<keyword evidence="3" id="KW-1185">Reference proteome</keyword>